<evidence type="ECO:0000256" key="4">
    <source>
        <dbReference type="ARBA" id="ARBA00022452"/>
    </source>
</evidence>
<evidence type="ECO:0000256" key="2">
    <source>
        <dbReference type="ARBA" id="ARBA00009810"/>
    </source>
</evidence>
<dbReference type="SUPFAM" id="SSF56935">
    <property type="entry name" value="Porins"/>
    <property type="match status" value="1"/>
</dbReference>
<keyword evidence="7 10" id="KW-0675">Receptor</keyword>
<proteinExistence type="inferred from homology"/>
<comment type="subcellular location">
    <subcellularLocation>
        <location evidence="1">Cell outer membrane</location>
        <topology evidence="1">Multi-pass membrane protein</topology>
    </subcellularLocation>
</comment>
<organism evidence="10 11">
    <name type="scientific">Leptothrix discophora</name>
    <dbReference type="NCBI Taxonomy" id="89"/>
    <lineage>
        <taxon>Bacteria</taxon>
        <taxon>Pseudomonadati</taxon>
        <taxon>Pseudomonadota</taxon>
        <taxon>Betaproteobacteria</taxon>
        <taxon>Burkholderiales</taxon>
        <taxon>Sphaerotilaceae</taxon>
        <taxon>Leptothrix</taxon>
    </lineage>
</organism>
<dbReference type="InterPro" id="IPR012910">
    <property type="entry name" value="Plug_dom"/>
</dbReference>
<dbReference type="InterPro" id="IPR036942">
    <property type="entry name" value="Beta-barrel_TonB_sf"/>
</dbReference>
<dbReference type="Gene3D" id="2.40.170.20">
    <property type="entry name" value="TonB-dependent receptor, beta-barrel domain"/>
    <property type="match status" value="1"/>
</dbReference>
<dbReference type="RefSeq" id="WP_305749047.1">
    <property type="nucleotide sequence ID" value="NZ_JAUZEE010000003.1"/>
</dbReference>
<accession>A0ABT9G2J7</accession>
<dbReference type="Proteomes" id="UP001235760">
    <property type="component" value="Unassembled WGS sequence"/>
</dbReference>
<evidence type="ECO:0000256" key="1">
    <source>
        <dbReference type="ARBA" id="ARBA00004571"/>
    </source>
</evidence>
<protein>
    <submittedName>
        <fullName evidence="10">TonB-dependent receptor plug domain-containing protein</fullName>
    </submittedName>
</protein>
<dbReference type="Gene3D" id="2.170.130.10">
    <property type="entry name" value="TonB-dependent receptor, plug domain"/>
    <property type="match status" value="1"/>
</dbReference>
<evidence type="ECO:0000313" key="10">
    <source>
        <dbReference type="EMBL" id="MDP4300497.1"/>
    </source>
</evidence>
<evidence type="ECO:0000256" key="7">
    <source>
        <dbReference type="ARBA" id="ARBA00023170"/>
    </source>
</evidence>
<keyword evidence="4" id="KW-1134">Transmembrane beta strand</keyword>
<keyword evidence="3" id="KW-0813">Transport</keyword>
<reference evidence="10 11" key="1">
    <citation type="submission" date="2023-08" db="EMBL/GenBank/DDBJ databases">
        <authorList>
            <person name="Roldan D.M."/>
            <person name="Menes R.J."/>
        </authorList>
    </citation>
    <scope>NUCLEOTIDE SEQUENCE [LARGE SCALE GENOMIC DNA]</scope>
    <source>
        <strain evidence="10 11">CCM 2812</strain>
    </source>
</reference>
<dbReference type="EMBL" id="JAUZEE010000003">
    <property type="protein sequence ID" value="MDP4300497.1"/>
    <property type="molecule type" value="Genomic_DNA"/>
</dbReference>
<evidence type="ECO:0000313" key="11">
    <source>
        <dbReference type="Proteomes" id="UP001235760"/>
    </source>
</evidence>
<dbReference type="PANTHER" id="PTHR32552">
    <property type="entry name" value="FERRICHROME IRON RECEPTOR-RELATED"/>
    <property type="match status" value="1"/>
</dbReference>
<keyword evidence="5" id="KW-0812">Transmembrane</keyword>
<keyword evidence="6" id="KW-0472">Membrane</keyword>
<feature type="domain" description="TonB-dependent receptor plug" evidence="9">
    <location>
        <begin position="56"/>
        <end position="134"/>
    </location>
</feature>
<dbReference type="InterPro" id="IPR039426">
    <property type="entry name" value="TonB-dep_rcpt-like"/>
</dbReference>
<evidence type="ECO:0000256" key="6">
    <source>
        <dbReference type="ARBA" id="ARBA00023136"/>
    </source>
</evidence>
<name>A0ABT9G2J7_LEPDI</name>
<dbReference type="Pfam" id="PF07715">
    <property type="entry name" value="Plug"/>
    <property type="match status" value="1"/>
</dbReference>
<evidence type="ECO:0000256" key="5">
    <source>
        <dbReference type="ARBA" id="ARBA00022692"/>
    </source>
</evidence>
<dbReference type="InterPro" id="IPR037066">
    <property type="entry name" value="Plug_dom_sf"/>
</dbReference>
<gene>
    <name evidence="10" type="ORF">Q8X39_07600</name>
</gene>
<keyword evidence="8" id="KW-0998">Cell outer membrane</keyword>
<sequence length="697" mass="75865">MAACAADELPAAPTATLPRVEIPASRAASAAIDPPGWASPATAARATTVLDPAESPTADRLADLLRGAPGLQPVVSDGGLSTQFNLRGFIVTRLQYDGLPEVTRLFTRDPSTLAAVRVQGGPSGVDSGLGSPGGSVTLAAPTPGPLARRTVSLQGGSSAWRRGVLDLNQPLTESWRARLIVAAQDGRSDPGRQVLARDNLLASLAWHDPDADGLGMLRVDSEVQHNHQPYLFGTVMSQTGAVRYGQLYASPDQRSDRRTTRQALHWQVDRWLGRDGQDSTSHDSTSQDSMWQAGLRLDLGRARVLRDETLIGAWAQRSDGLLDGYYTRLHDDHLQRAGRLEGRLTRTGDAWQLDSRIGTETAHRLTRFSGVQNIGGYQIDPQQPDFSQVDPARLTLGPRLKRQDDHERSRWLRQSVGWSNAVMLQAGLREVRHDSRAGIGLATTSRGRDTVQEWAVATQPQPGWLWSASRSQGLELNAGLTRSGDFLPPQRSLQHELALALHPGAIDPMRPGTPWLRLALFRIDLSGLPRPDPADRTAFIADGARRVDGFEAVTDWQGGAWQGGAWQLQGQLGLLRARTLTPVSPTQRDWPGNTSRRSAALRLQGDLGRLQAEPATPLQAWVQGVARSSAYVDAANTVRLPGSVITDAGLSGRVERWRWSLAIRNLFDLDHVAHAASVDEVYQGTPRQLRLVLASPW</sequence>
<comment type="caution">
    <text evidence="10">The sequence shown here is derived from an EMBL/GenBank/DDBJ whole genome shotgun (WGS) entry which is preliminary data.</text>
</comment>
<comment type="similarity">
    <text evidence="2">Belongs to the TonB-dependent receptor family.</text>
</comment>
<evidence type="ECO:0000256" key="8">
    <source>
        <dbReference type="ARBA" id="ARBA00023237"/>
    </source>
</evidence>
<evidence type="ECO:0000259" key="9">
    <source>
        <dbReference type="Pfam" id="PF07715"/>
    </source>
</evidence>
<evidence type="ECO:0000256" key="3">
    <source>
        <dbReference type="ARBA" id="ARBA00022448"/>
    </source>
</evidence>
<keyword evidence="11" id="KW-1185">Reference proteome</keyword>
<dbReference type="PANTHER" id="PTHR32552:SF82">
    <property type="entry name" value="FCUA PROTEIN"/>
    <property type="match status" value="1"/>
</dbReference>